<dbReference type="InterPro" id="IPR036291">
    <property type="entry name" value="NAD(P)-bd_dom_sf"/>
</dbReference>
<dbReference type="Gene3D" id="3.40.50.720">
    <property type="entry name" value="NAD(P)-binding Rossmann-like Domain"/>
    <property type="match status" value="1"/>
</dbReference>
<evidence type="ECO:0000313" key="2">
    <source>
        <dbReference type="EMBL" id="CAG8503095.1"/>
    </source>
</evidence>
<dbReference type="Proteomes" id="UP000789342">
    <property type="component" value="Unassembled WGS sequence"/>
</dbReference>
<protein>
    <submittedName>
        <fullName evidence="2">906_t:CDS:1</fullName>
    </submittedName>
</protein>
<keyword evidence="3" id="KW-1185">Reference proteome</keyword>
<accession>A0A9N8ZPQ7</accession>
<dbReference type="PANTHER" id="PTHR10491:SF4">
    <property type="entry name" value="METHIONINE ADENOSYLTRANSFERASE 2 SUBUNIT BETA"/>
    <property type="match status" value="1"/>
</dbReference>
<dbReference type="CDD" id="cd05254">
    <property type="entry name" value="dTDP_HR_like_SDR_e"/>
    <property type="match status" value="1"/>
</dbReference>
<dbReference type="SUPFAM" id="SSF51735">
    <property type="entry name" value="NAD(P)-binding Rossmann-fold domains"/>
    <property type="match status" value="1"/>
</dbReference>
<dbReference type="AlphaFoldDB" id="A0A9N8ZPQ7"/>
<dbReference type="FunFam" id="3.40.50.720:FF:000357">
    <property type="entry name" value="Methionine adenosyltransferase 2 subunit beta"/>
    <property type="match status" value="1"/>
</dbReference>
<dbReference type="GO" id="GO:0048270">
    <property type="term" value="F:methionine adenosyltransferase regulator activity"/>
    <property type="evidence" value="ECO:0007669"/>
    <property type="project" value="TreeGrafter"/>
</dbReference>
<feature type="domain" description="RmlD-like substrate binding" evidence="1">
    <location>
        <begin position="25"/>
        <end position="300"/>
    </location>
</feature>
<comment type="caution">
    <text evidence="2">The sequence shown here is derived from an EMBL/GenBank/DDBJ whole genome shotgun (WGS) entry which is preliminary data.</text>
</comment>
<dbReference type="EMBL" id="CAJVPV010001625">
    <property type="protein sequence ID" value="CAG8503095.1"/>
    <property type="molecule type" value="Genomic_DNA"/>
</dbReference>
<name>A0A9N8ZPQ7_9GLOM</name>
<dbReference type="InterPro" id="IPR029903">
    <property type="entry name" value="RmlD-like-bd"/>
</dbReference>
<dbReference type="GO" id="GO:0006556">
    <property type="term" value="P:S-adenosylmethionine biosynthetic process"/>
    <property type="evidence" value="ECO:0007669"/>
    <property type="project" value="TreeGrafter"/>
</dbReference>
<dbReference type="PANTHER" id="PTHR10491">
    <property type="entry name" value="DTDP-4-DEHYDRORHAMNOSE REDUCTASE"/>
    <property type="match status" value="1"/>
</dbReference>
<evidence type="ECO:0000259" key="1">
    <source>
        <dbReference type="Pfam" id="PF04321"/>
    </source>
</evidence>
<dbReference type="Pfam" id="PF04321">
    <property type="entry name" value="RmlD_sub_bind"/>
    <property type="match status" value="1"/>
</dbReference>
<evidence type="ECO:0000313" key="3">
    <source>
        <dbReference type="Proteomes" id="UP000789342"/>
    </source>
</evidence>
<gene>
    <name evidence="2" type="ORF">AMORRO_LOCUS3350</name>
</gene>
<dbReference type="InterPro" id="IPR005913">
    <property type="entry name" value="dTDP_dehydrorham_reduct"/>
</dbReference>
<proteinExistence type="predicted"/>
<organism evidence="2 3">
    <name type="scientific">Acaulospora morrowiae</name>
    <dbReference type="NCBI Taxonomy" id="94023"/>
    <lineage>
        <taxon>Eukaryota</taxon>
        <taxon>Fungi</taxon>
        <taxon>Fungi incertae sedis</taxon>
        <taxon>Mucoromycota</taxon>
        <taxon>Glomeromycotina</taxon>
        <taxon>Glomeromycetes</taxon>
        <taxon>Diversisporales</taxon>
        <taxon>Acaulosporaceae</taxon>
        <taxon>Acaulospora</taxon>
    </lineage>
</organism>
<sequence length="318" mass="35930">MSVTINTVDQFGICRSATSRIEKEMRIIITGASGLLGRAVYKTFNESSHQVLGLARSRVRNGLKQIDLTNKEALESLIHEFKPDAIVHTAAERRPDVVEKNREVALELNVNVPDHLATLSKIHNFSLIYISTDYVFDGKNPPYDVDDKPNPLNSYGETKYRGELAVQNVSPKAIILRVPILYGEVEYPDESAVNVLVESVKNSSRKIEMDHYAIRYPTNVQDVARVIRDILEKPNFPNSGVFHFSANENLTKYQMCEVFSRIVHIPIDHIKPIDSVPVSAATKRPYDCHLSCEKLANLGIDVNCVSFEDWWKNYLSVS</sequence>
<dbReference type="GO" id="GO:0048269">
    <property type="term" value="C:methionine adenosyltransferase complex"/>
    <property type="evidence" value="ECO:0007669"/>
    <property type="project" value="TreeGrafter"/>
</dbReference>
<dbReference type="OrthoDB" id="6235964at2759"/>
<reference evidence="2" key="1">
    <citation type="submission" date="2021-06" db="EMBL/GenBank/DDBJ databases">
        <authorList>
            <person name="Kallberg Y."/>
            <person name="Tangrot J."/>
            <person name="Rosling A."/>
        </authorList>
    </citation>
    <scope>NUCLEOTIDE SEQUENCE</scope>
    <source>
        <strain evidence="2">CL551</strain>
    </source>
</reference>